<feature type="compositionally biased region" description="Basic and acidic residues" evidence="1">
    <location>
        <begin position="1130"/>
        <end position="1140"/>
    </location>
</feature>
<organism evidence="2 3">
    <name type="scientific">Mycena belliarum</name>
    <dbReference type="NCBI Taxonomy" id="1033014"/>
    <lineage>
        <taxon>Eukaryota</taxon>
        <taxon>Fungi</taxon>
        <taxon>Dikarya</taxon>
        <taxon>Basidiomycota</taxon>
        <taxon>Agaricomycotina</taxon>
        <taxon>Agaricomycetes</taxon>
        <taxon>Agaricomycetidae</taxon>
        <taxon>Agaricales</taxon>
        <taxon>Marasmiineae</taxon>
        <taxon>Mycenaceae</taxon>
        <taxon>Mycena</taxon>
    </lineage>
</organism>
<comment type="caution">
    <text evidence="2">The sequence shown here is derived from an EMBL/GenBank/DDBJ whole genome shotgun (WGS) entry which is preliminary data.</text>
</comment>
<evidence type="ECO:0000256" key="1">
    <source>
        <dbReference type="SAM" id="MobiDB-lite"/>
    </source>
</evidence>
<proteinExistence type="predicted"/>
<gene>
    <name evidence="2" type="ORF">B0H15DRAFT_880339</name>
</gene>
<accession>A0AAD6UEL3</accession>
<feature type="compositionally biased region" description="Polar residues" evidence="1">
    <location>
        <begin position="1109"/>
        <end position="1127"/>
    </location>
</feature>
<feature type="region of interest" description="Disordered" evidence="1">
    <location>
        <begin position="1"/>
        <end position="58"/>
    </location>
</feature>
<keyword evidence="3" id="KW-1185">Reference proteome</keyword>
<dbReference type="Proteomes" id="UP001222325">
    <property type="component" value="Unassembled WGS sequence"/>
</dbReference>
<feature type="compositionally biased region" description="Polar residues" evidence="1">
    <location>
        <begin position="1185"/>
        <end position="1195"/>
    </location>
</feature>
<feature type="region of interest" description="Disordered" evidence="1">
    <location>
        <begin position="1109"/>
        <end position="1197"/>
    </location>
</feature>
<feature type="region of interest" description="Disordered" evidence="1">
    <location>
        <begin position="1218"/>
        <end position="1247"/>
    </location>
</feature>
<sequence>MTPPAQKENFPSKIHHASRTQDSKLPISRAKDASAPLKPILENAPTTTSPCMPPAPKPSADSPLACVSYLSSPAETLLESMGANSDDVSLHDLIEAYNTLSNRIRSQIRVILTAETPTPALVSLEVHAHQIGEALCRDLKRTRDEPPHSCQTSFAGAPFQMTSETDAVGLRVSRDLALLSNHVLCFISDIFSFPPLYAIFTTNDLRSIFSELLALGLAPVIPNPTSQRTWTLVVWILSVQNLPSAVLLPAQRQIVSVLRRALEGQIGKDQAKSDGLKATSHLLKQCPSLFISPLLEVFPSILRHLTADSCAIRLQAVKALGRFAMAATNTSTTTSGCHASISALLTTYINSQCKSARRLRTLVTAAVSSDKPSYGADSPFWAVQLLASFVILLDGAIFLTPHALKLTGRSLQRLAAHNQRLASALHAYLWKCLVWVFSRLPKVAGDVKRDAIFLTVKQDLRGGIGLALVLALLDAAPNDGSCDTSDSVTKVLLVVGDMLSNQDELLQVDGIAILTKLLYTPALSSLPDSQNLDILVPQLFDGSLLQAKHSQVSSVVRSLGQPSVSGVRQLSDSEILRHWNGLADLWVRATNISLRPEFARLRLDPPRLSAADYRQNLLCGWQSLLLMPTDLTQCYAHLTMPEPFADRFVTLICSFLKPADTPDAQNEYLLLVSKMWRIATNVFQSNWLSAPAETVLGAVLKQSYNLSDERIREAWAELCSQLISKGLPSAVAAVRDQMEGKMALEVQRQLWALAVKSIHKSDTPPPWMDLANLLSIPCRAWKMSDAEVELWDALLYTAITAANADAIRPTIVVEHVFELVGDSHIFLDSPKELSTLLLHVDLSGKDALPDGIIRIADKVLGELYSQQAMIPTSLSIIRRLRDITLSTPPTLALPLLLALQGSICTWLEDEDNVLIGDVRKEISECLFSTPLSTIQDLEPSGPNLISISRFLGTLADADAFERFWRVTYHRRDEFYDLYPESIKTCLRALSDTFGGSFAAGISVGGTSQCESLNVPDSQPSQAASSSSFDSYADASRYVFDADTIGMGDTRSLEIQQSGASTVRGNEVQIRPVASAALDRLQEYSSHLDDTSMLDVSFHESGSVPLHSSATVQHNNASHPRLSNTSASSKRRSDVQDAPADKRRKPNPIPCSERVRHNAIAGPSRIPGQSVSEPVSRRDSVIVSEHPSSYPTQSPKQMGKRRLILDYIEVPTFEECRRLRQETSLPTPSPSLRPQPRPVEEEEEDYASWEASLSLSQVKHIQHTFGCDTQDSSSDEGESSLNNMDLTEDPSSDDRPLSPSLGASSRRSHTVPVPPRDRPPPLRRNTTSAQLDALERAYAAVSNDASQIAPHDLVHATRLVHKIGAALNEQMSRKLDKPR</sequence>
<evidence type="ECO:0000313" key="3">
    <source>
        <dbReference type="Proteomes" id="UP001222325"/>
    </source>
</evidence>
<name>A0AAD6UEL3_9AGAR</name>
<dbReference type="EMBL" id="JARJCN010000012">
    <property type="protein sequence ID" value="KAJ7095729.1"/>
    <property type="molecule type" value="Genomic_DNA"/>
</dbReference>
<evidence type="ECO:0000313" key="2">
    <source>
        <dbReference type="EMBL" id="KAJ7095729.1"/>
    </source>
</evidence>
<protein>
    <recommendedName>
        <fullName evidence="4">Telomere-associated protein Rif1 N-terminal domain-containing protein</fullName>
    </recommendedName>
</protein>
<dbReference type="InterPro" id="IPR016024">
    <property type="entry name" value="ARM-type_fold"/>
</dbReference>
<reference evidence="2" key="1">
    <citation type="submission" date="2023-03" db="EMBL/GenBank/DDBJ databases">
        <title>Massive genome expansion in bonnet fungi (Mycena s.s.) driven by repeated elements and novel gene families across ecological guilds.</title>
        <authorList>
            <consortium name="Lawrence Berkeley National Laboratory"/>
            <person name="Harder C.B."/>
            <person name="Miyauchi S."/>
            <person name="Viragh M."/>
            <person name="Kuo A."/>
            <person name="Thoen E."/>
            <person name="Andreopoulos B."/>
            <person name="Lu D."/>
            <person name="Skrede I."/>
            <person name="Drula E."/>
            <person name="Henrissat B."/>
            <person name="Morin E."/>
            <person name="Kohler A."/>
            <person name="Barry K."/>
            <person name="LaButti K."/>
            <person name="Morin E."/>
            <person name="Salamov A."/>
            <person name="Lipzen A."/>
            <person name="Mereny Z."/>
            <person name="Hegedus B."/>
            <person name="Baldrian P."/>
            <person name="Stursova M."/>
            <person name="Weitz H."/>
            <person name="Taylor A."/>
            <person name="Grigoriev I.V."/>
            <person name="Nagy L.G."/>
            <person name="Martin F."/>
            <person name="Kauserud H."/>
        </authorList>
    </citation>
    <scope>NUCLEOTIDE SEQUENCE</scope>
    <source>
        <strain evidence="2">CBHHK173m</strain>
    </source>
</reference>
<feature type="compositionally biased region" description="Pro residues" evidence="1">
    <location>
        <begin position="1226"/>
        <end position="1236"/>
    </location>
</feature>
<dbReference type="SUPFAM" id="SSF48371">
    <property type="entry name" value="ARM repeat"/>
    <property type="match status" value="1"/>
</dbReference>
<feature type="region of interest" description="Disordered" evidence="1">
    <location>
        <begin position="1265"/>
        <end position="1324"/>
    </location>
</feature>
<evidence type="ECO:0008006" key="4">
    <source>
        <dbReference type="Google" id="ProtNLM"/>
    </source>
</evidence>